<evidence type="ECO:0000256" key="1">
    <source>
        <dbReference type="SAM" id="MobiDB-lite"/>
    </source>
</evidence>
<accession>A0A5D0N728</accession>
<keyword evidence="3" id="KW-1185">Reference proteome</keyword>
<comment type="caution">
    <text evidence="2">The sequence shown here is derived from an EMBL/GenBank/DDBJ whole genome shotgun (WGS) entry which is preliminary data.</text>
</comment>
<proteinExistence type="predicted"/>
<dbReference type="RefSeq" id="WP_067891575.1">
    <property type="nucleotide sequence ID" value="NZ_VSFG01000013.1"/>
</dbReference>
<evidence type="ECO:0000313" key="2">
    <source>
        <dbReference type="EMBL" id="TYB40136.1"/>
    </source>
</evidence>
<dbReference type="Proteomes" id="UP000323380">
    <property type="component" value="Unassembled WGS sequence"/>
</dbReference>
<gene>
    <name evidence="2" type="ORF">FXF69_39800</name>
</gene>
<dbReference type="AlphaFoldDB" id="A0A5D0N728"/>
<sequence length="72" mass="7794">MCAFTDELPKPSTARWRTTPRKGASHTWNDIGNQIVDVIIHAISLVELQTLDGEKILATRLAAIAEPSGLPG</sequence>
<feature type="region of interest" description="Disordered" evidence="1">
    <location>
        <begin position="1"/>
        <end position="24"/>
    </location>
</feature>
<name>A0A5D0N728_9ACTN</name>
<reference evidence="2 3" key="1">
    <citation type="submission" date="2019-08" db="EMBL/GenBank/DDBJ databases">
        <title>Actinomadura sp. nov. CYP1-5 isolated from mountain soil.</title>
        <authorList>
            <person name="Songsumanus A."/>
            <person name="Kuncharoen N."/>
            <person name="Kudo T."/>
            <person name="Yuki M."/>
            <person name="Igarashi Y."/>
            <person name="Tanasupawat S."/>
        </authorList>
    </citation>
    <scope>NUCLEOTIDE SEQUENCE [LARGE SCALE GENOMIC DNA]</scope>
    <source>
        <strain evidence="2 3">JCM 14158</strain>
    </source>
</reference>
<organism evidence="2 3">
    <name type="scientific">Actinomadura chibensis</name>
    <dbReference type="NCBI Taxonomy" id="392828"/>
    <lineage>
        <taxon>Bacteria</taxon>
        <taxon>Bacillati</taxon>
        <taxon>Actinomycetota</taxon>
        <taxon>Actinomycetes</taxon>
        <taxon>Streptosporangiales</taxon>
        <taxon>Thermomonosporaceae</taxon>
        <taxon>Actinomadura</taxon>
    </lineage>
</organism>
<dbReference type="EMBL" id="VSFG01000013">
    <property type="protein sequence ID" value="TYB40136.1"/>
    <property type="molecule type" value="Genomic_DNA"/>
</dbReference>
<evidence type="ECO:0000313" key="3">
    <source>
        <dbReference type="Proteomes" id="UP000323380"/>
    </source>
</evidence>
<protein>
    <submittedName>
        <fullName evidence="2">Uncharacterized protein</fullName>
    </submittedName>
</protein>